<name>A0ABY5PJ88_9ACTN</name>
<dbReference type="InterPro" id="IPR036061">
    <property type="entry name" value="CheW-like_dom_sf"/>
</dbReference>
<dbReference type="InterPro" id="IPR039315">
    <property type="entry name" value="CheW"/>
</dbReference>
<dbReference type="RefSeq" id="WP_353865231.1">
    <property type="nucleotide sequence ID" value="NZ_CP088295.1"/>
</dbReference>
<reference evidence="3" key="1">
    <citation type="submission" date="2021-11" db="EMBL/GenBank/DDBJ databases">
        <title>Cultivation dependent microbiological survey of springs from the worlds oldest radium mine currently devoted to the extraction of radon-saturated water.</title>
        <authorList>
            <person name="Kapinusova G."/>
            <person name="Smrhova T."/>
            <person name="Strejcek M."/>
            <person name="Suman J."/>
            <person name="Jani K."/>
            <person name="Pajer P."/>
            <person name="Uhlik O."/>
        </authorList>
    </citation>
    <scope>NUCLEOTIDE SEQUENCE [LARGE SCALE GENOMIC DNA]</scope>
    <source>
        <strain evidence="3">J379</strain>
    </source>
</reference>
<dbReference type="EMBL" id="CP088295">
    <property type="protein sequence ID" value="UUY04753.1"/>
    <property type="molecule type" value="Genomic_DNA"/>
</dbReference>
<sequence>MSDSESRQLVVFALGREEYALPISHVHEIIRYTEPRFVASREEWTRGVISLRGKIIPVHDLAVRLGLEVTEREEGAGKIVIVESGTEMVGVIVDEVEEVVVLENEQIEPAPGSNDGAVNGVGKLDDRLIVLLEPAGLFGSESVAELTEA</sequence>
<organism evidence="2 3">
    <name type="scientific">Svornostia abyssi</name>
    <dbReference type="NCBI Taxonomy" id="2898438"/>
    <lineage>
        <taxon>Bacteria</taxon>
        <taxon>Bacillati</taxon>
        <taxon>Actinomycetota</taxon>
        <taxon>Thermoleophilia</taxon>
        <taxon>Solirubrobacterales</taxon>
        <taxon>Baekduiaceae</taxon>
        <taxon>Svornostia</taxon>
    </lineage>
</organism>
<dbReference type="Pfam" id="PF01584">
    <property type="entry name" value="CheW"/>
    <property type="match status" value="1"/>
</dbReference>
<evidence type="ECO:0000313" key="2">
    <source>
        <dbReference type="EMBL" id="UUY04753.1"/>
    </source>
</evidence>
<dbReference type="Gene3D" id="2.40.50.180">
    <property type="entry name" value="CheA-289, Domain 4"/>
    <property type="match status" value="1"/>
</dbReference>
<dbReference type="SMART" id="SM00260">
    <property type="entry name" value="CheW"/>
    <property type="match status" value="1"/>
</dbReference>
<dbReference type="PANTHER" id="PTHR22617">
    <property type="entry name" value="CHEMOTAXIS SENSOR HISTIDINE KINASE-RELATED"/>
    <property type="match status" value="1"/>
</dbReference>
<protein>
    <submittedName>
        <fullName evidence="2">Chemotaxis protein CheW</fullName>
    </submittedName>
</protein>
<feature type="domain" description="CheW-like" evidence="1">
    <location>
        <begin position="6"/>
        <end position="143"/>
    </location>
</feature>
<proteinExistence type="predicted"/>
<gene>
    <name evidence="2" type="ORF">LRS13_04270</name>
</gene>
<dbReference type="PANTHER" id="PTHR22617:SF23">
    <property type="entry name" value="CHEMOTAXIS PROTEIN CHEW"/>
    <property type="match status" value="1"/>
</dbReference>
<dbReference type="PROSITE" id="PS50851">
    <property type="entry name" value="CHEW"/>
    <property type="match status" value="1"/>
</dbReference>
<dbReference type="InterPro" id="IPR002545">
    <property type="entry name" value="CheW-lke_dom"/>
</dbReference>
<evidence type="ECO:0000313" key="3">
    <source>
        <dbReference type="Proteomes" id="UP001058860"/>
    </source>
</evidence>
<dbReference type="Gene3D" id="2.30.30.40">
    <property type="entry name" value="SH3 Domains"/>
    <property type="match status" value="1"/>
</dbReference>
<keyword evidence="3" id="KW-1185">Reference proteome</keyword>
<evidence type="ECO:0000259" key="1">
    <source>
        <dbReference type="PROSITE" id="PS50851"/>
    </source>
</evidence>
<accession>A0ABY5PJ88</accession>
<dbReference type="SUPFAM" id="SSF50341">
    <property type="entry name" value="CheW-like"/>
    <property type="match status" value="1"/>
</dbReference>
<dbReference type="Proteomes" id="UP001058860">
    <property type="component" value="Chromosome"/>
</dbReference>